<feature type="domain" description="Chalcone isomerase" evidence="1">
    <location>
        <begin position="31"/>
        <end position="169"/>
    </location>
</feature>
<sequence>MRILIIGWLLLTSVAWAKDIAPTYLEPDLPQVALVGKGVLRWFGIKVYEARLWAERGQYTADKPHALELIYGHTFTAEELAKEGAKQMRKQGVEEDKIARWTPVMQSAFTDVKAGDSLTALLLPDQSLRFFSNGEVTTTIHDAEFSRCFLDIWLGSKTTEPKLRLKLIGQP</sequence>
<dbReference type="Proteomes" id="UP001617669">
    <property type="component" value="Unassembled WGS sequence"/>
</dbReference>
<protein>
    <submittedName>
        <fullName evidence="2">Chalcone isomerase family protein</fullName>
    </submittedName>
</protein>
<keyword evidence="2" id="KW-0413">Isomerase</keyword>
<proteinExistence type="predicted"/>
<name>A0ABW8GMW1_9PROT</name>
<evidence type="ECO:0000259" key="1">
    <source>
        <dbReference type="Pfam" id="PF16036"/>
    </source>
</evidence>
<dbReference type="EMBL" id="JBIWXY010000002">
    <property type="protein sequence ID" value="MFJ5446701.1"/>
    <property type="molecule type" value="Genomic_DNA"/>
</dbReference>
<accession>A0ABW8GMW1</accession>
<dbReference type="Pfam" id="PF16036">
    <property type="entry name" value="Chalcone_3"/>
    <property type="match status" value="1"/>
</dbReference>
<dbReference type="InterPro" id="IPR016087">
    <property type="entry name" value="Chalcone_isomerase"/>
</dbReference>
<comment type="caution">
    <text evidence="2">The sequence shown here is derived from an EMBL/GenBank/DDBJ whole genome shotgun (WGS) entry which is preliminary data.</text>
</comment>
<evidence type="ECO:0000313" key="3">
    <source>
        <dbReference type="Proteomes" id="UP001617669"/>
    </source>
</evidence>
<dbReference type="Gene3D" id="3.50.70.10">
    <property type="match status" value="1"/>
</dbReference>
<evidence type="ECO:0000313" key="2">
    <source>
        <dbReference type="EMBL" id="MFJ5446701.1"/>
    </source>
</evidence>
<dbReference type="RefSeq" id="WP_400882521.1">
    <property type="nucleotide sequence ID" value="NZ_JBIWXY010000002.1"/>
</dbReference>
<dbReference type="InterPro" id="IPR016088">
    <property type="entry name" value="Chalcone_isomerase_3-sand"/>
</dbReference>
<reference evidence="2 3" key="1">
    <citation type="submission" date="2024-11" db="EMBL/GenBank/DDBJ databases">
        <authorList>
            <person name="Kaparullina E.N."/>
            <person name="Delegan Y.A."/>
            <person name="Doronina N.V."/>
        </authorList>
    </citation>
    <scope>NUCLEOTIDE SEQUENCE [LARGE SCALE GENOMIC DNA]</scope>
    <source>
        <strain evidence="2 3">7sh_L</strain>
    </source>
</reference>
<gene>
    <name evidence="2" type="ORF">ACIKP9_10725</name>
</gene>
<keyword evidence="3" id="KW-1185">Reference proteome</keyword>
<organism evidence="2 3">
    <name type="scientific">Methylobacillus methanolivorans</name>
    <dbReference type="NCBI Taxonomy" id="1848927"/>
    <lineage>
        <taxon>Bacteria</taxon>
        <taxon>Pseudomonadati</taxon>
        <taxon>Pseudomonadota</taxon>
        <taxon>Betaproteobacteria</taxon>
        <taxon>Nitrosomonadales</taxon>
        <taxon>Methylophilaceae</taxon>
        <taxon>Methylobacillus</taxon>
    </lineage>
</organism>
<dbReference type="GO" id="GO:0016853">
    <property type="term" value="F:isomerase activity"/>
    <property type="evidence" value="ECO:0007669"/>
    <property type="project" value="UniProtKB-KW"/>
</dbReference>